<protein>
    <submittedName>
        <fullName evidence="1">Uncharacterized protein</fullName>
    </submittedName>
</protein>
<organism evidence="1 2">
    <name type="scientific">Chitinophaga ginsengisoli</name>
    <dbReference type="NCBI Taxonomy" id="363837"/>
    <lineage>
        <taxon>Bacteria</taxon>
        <taxon>Pseudomonadati</taxon>
        <taxon>Bacteroidota</taxon>
        <taxon>Chitinophagia</taxon>
        <taxon>Chitinophagales</taxon>
        <taxon>Chitinophagaceae</taxon>
        <taxon>Chitinophaga</taxon>
    </lineage>
</organism>
<accession>A0A2P8G2E2</accession>
<reference evidence="1 2" key="1">
    <citation type="submission" date="2018-03" db="EMBL/GenBank/DDBJ databases">
        <title>Genomic Encyclopedia of Archaeal and Bacterial Type Strains, Phase II (KMG-II): from individual species to whole genera.</title>
        <authorList>
            <person name="Goeker M."/>
        </authorList>
    </citation>
    <scope>NUCLEOTIDE SEQUENCE [LARGE SCALE GENOMIC DNA]</scope>
    <source>
        <strain evidence="1 2">DSM 18107</strain>
    </source>
</reference>
<dbReference type="Proteomes" id="UP000240978">
    <property type="component" value="Unassembled WGS sequence"/>
</dbReference>
<evidence type="ECO:0000313" key="2">
    <source>
        <dbReference type="Proteomes" id="UP000240978"/>
    </source>
</evidence>
<name>A0A2P8G2E2_9BACT</name>
<dbReference type="OrthoDB" id="880927at2"/>
<proteinExistence type="predicted"/>
<comment type="caution">
    <text evidence="1">The sequence shown here is derived from an EMBL/GenBank/DDBJ whole genome shotgun (WGS) entry which is preliminary data.</text>
</comment>
<keyword evidence="2" id="KW-1185">Reference proteome</keyword>
<dbReference type="RefSeq" id="WP_106603589.1">
    <property type="nucleotide sequence ID" value="NZ_PYGK01000008.1"/>
</dbReference>
<dbReference type="EMBL" id="PYGK01000008">
    <property type="protein sequence ID" value="PSL28116.1"/>
    <property type="molecule type" value="Genomic_DNA"/>
</dbReference>
<gene>
    <name evidence="1" type="ORF">CLV42_10835</name>
</gene>
<evidence type="ECO:0000313" key="1">
    <source>
        <dbReference type="EMBL" id="PSL28116.1"/>
    </source>
</evidence>
<sequence>MAFVKTNIFTRGASGTVGDMMNFRVRKGKTVIAVKRGPSSKPPTEAQQETNERFINASLFAQDAMKDPATKALYQKAAKGGQTAYNVALRDAMNPPVIDGVDISGYKGTVGDLIAVKARDVITPASVKVVIFSQAGTVLEQGDAVINSKDRRFWMYTVTAANAALTGTRVVATATDLPGNKIEKTVTIS</sequence>
<dbReference type="AlphaFoldDB" id="A0A2P8G2E2"/>